<sequence length="98" mass="10740">MAKIHAPNKQYTGISASVGFAKGIGETSDTDLIEWFKTHGYTVEEESKKDSELNDEFMGLSVDELKAYAIENDIDIGNSTSINGIIKKIQEAKKKAGE</sequence>
<keyword evidence="2" id="KW-1185">Reference proteome</keyword>
<dbReference type="AlphaFoldDB" id="A0A318XTH9"/>
<name>A0A318XTH9_9FIRM</name>
<dbReference type="RefSeq" id="WP_110460134.1">
    <property type="nucleotide sequence ID" value="NZ_QKMR01000001.1"/>
</dbReference>
<gene>
    <name evidence="1" type="ORF">LY28_00023</name>
</gene>
<dbReference type="OrthoDB" id="2665494at2"/>
<evidence type="ECO:0000313" key="1">
    <source>
        <dbReference type="EMBL" id="PYG90143.1"/>
    </source>
</evidence>
<evidence type="ECO:0000313" key="2">
    <source>
        <dbReference type="Proteomes" id="UP000248132"/>
    </source>
</evidence>
<comment type="caution">
    <text evidence="1">The sequence shown here is derived from an EMBL/GenBank/DDBJ whole genome shotgun (WGS) entry which is preliminary data.</text>
</comment>
<reference evidence="1 2" key="1">
    <citation type="submission" date="2018-06" db="EMBL/GenBank/DDBJ databases">
        <title>Genomic Encyclopedia of Type Strains, Phase I: the one thousand microbial genomes (KMG-I) project.</title>
        <authorList>
            <person name="Kyrpides N."/>
        </authorList>
    </citation>
    <scope>NUCLEOTIDE SEQUENCE [LARGE SCALE GENOMIC DNA]</scope>
    <source>
        <strain evidence="1 2">DSM 19573</strain>
    </source>
</reference>
<accession>A0A318XTH9</accession>
<dbReference type="EMBL" id="QKMR01000001">
    <property type="protein sequence ID" value="PYG90143.1"/>
    <property type="molecule type" value="Genomic_DNA"/>
</dbReference>
<protein>
    <submittedName>
        <fullName evidence="1">Uncharacterized protein</fullName>
    </submittedName>
</protein>
<proteinExistence type="predicted"/>
<dbReference type="Proteomes" id="UP000248132">
    <property type="component" value="Unassembled WGS sequence"/>
</dbReference>
<organism evidence="1 2">
    <name type="scientific">Ruminiclostridium sufflavum DSM 19573</name>
    <dbReference type="NCBI Taxonomy" id="1121337"/>
    <lineage>
        <taxon>Bacteria</taxon>
        <taxon>Bacillati</taxon>
        <taxon>Bacillota</taxon>
        <taxon>Clostridia</taxon>
        <taxon>Eubacteriales</taxon>
        <taxon>Oscillospiraceae</taxon>
        <taxon>Ruminiclostridium</taxon>
    </lineage>
</organism>